<dbReference type="OrthoDB" id="9802824at2"/>
<evidence type="ECO:0000256" key="1">
    <source>
        <dbReference type="ARBA" id="ARBA00048811"/>
    </source>
</evidence>
<dbReference type="SUPFAM" id="SSF53271">
    <property type="entry name" value="PRTase-like"/>
    <property type="match status" value="1"/>
</dbReference>
<dbReference type="GO" id="GO:0032264">
    <property type="term" value="P:IMP salvage"/>
    <property type="evidence" value="ECO:0007669"/>
    <property type="project" value="TreeGrafter"/>
</dbReference>
<dbReference type="EMBL" id="RKHR01000007">
    <property type="protein sequence ID" value="ROR98739.1"/>
    <property type="molecule type" value="Genomic_DNA"/>
</dbReference>
<protein>
    <submittedName>
        <fullName evidence="4">Hypoxanthine phosphoribosyltransferase</fullName>
    </submittedName>
</protein>
<comment type="caution">
    <text evidence="4">The sequence shown here is derived from an EMBL/GenBank/DDBJ whole genome shotgun (WGS) entry which is preliminary data.</text>
</comment>
<accession>A0A3N2DG75</accession>
<dbReference type="PANTHER" id="PTHR43340">
    <property type="entry name" value="HYPOXANTHINE-GUANINE PHOSPHORIBOSYLTRANSFERASE"/>
    <property type="match status" value="1"/>
</dbReference>
<dbReference type="AlphaFoldDB" id="A0A3N2DG75"/>
<evidence type="ECO:0000313" key="4">
    <source>
        <dbReference type="EMBL" id="ROR98739.1"/>
    </source>
</evidence>
<name>A0A3N2DG75_9GAMM</name>
<dbReference type="InterPro" id="IPR029057">
    <property type="entry name" value="PRTase-like"/>
</dbReference>
<evidence type="ECO:0000256" key="2">
    <source>
        <dbReference type="ARBA" id="ARBA00049402"/>
    </source>
</evidence>
<evidence type="ECO:0000313" key="5">
    <source>
        <dbReference type="Proteomes" id="UP000275394"/>
    </source>
</evidence>
<keyword evidence="4" id="KW-0808">Transferase</keyword>
<keyword evidence="4" id="KW-0328">Glycosyltransferase</keyword>
<feature type="domain" description="Phosphoribosyltransferase" evidence="3">
    <location>
        <begin position="21"/>
        <end position="169"/>
    </location>
</feature>
<dbReference type="GO" id="GO:0000287">
    <property type="term" value="F:magnesium ion binding"/>
    <property type="evidence" value="ECO:0007669"/>
    <property type="project" value="TreeGrafter"/>
</dbReference>
<dbReference type="Pfam" id="PF00156">
    <property type="entry name" value="Pribosyltran"/>
    <property type="match status" value="1"/>
</dbReference>
<organism evidence="4 5">
    <name type="scientific">Sinobacterium caligoides</name>
    <dbReference type="NCBI Taxonomy" id="933926"/>
    <lineage>
        <taxon>Bacteria</taxon>
        <taxon>Pseudomonadati</taxon>
        <taxon>Pseudomonadota</taxon>
        <taxon>Gammaproteobacteria</taxon>
        <taxon>Cellvibrionales</taxon>
        <taxon>Spongiibacteraceae</taxon>
        <taxon>Sinobacterium</taxon>
    </lineage>
</organism>
<dbReference type="GO" id="GO:0005829">
    <property type="term" value="C:cytosol"/>
    <property type="evidence" value="ECO:0007669"/>
    <property type="project" value="TreeGrafter"/>
</dbReference>
<dbReference type="InterPro" id="IPR050408">
    <property type="entry name" value="HGPRT"/>
</dbReference>
<dbReference type="InterPro" id="IPR000836">
    <property type="entry name" value="PRTase_dom"/>
</dbReference>
<dbReference type="PANTHER" id="PTHR43340:SF1">
    <property type="entry name" value="HYPOXANTHINE PHOSPHORIBOSYLTRANSFERASE"/>
    <property type="match status" value="1"/>
</dbReference>
<dbReference type="Gene3D" id="3.40.50.2020">
    <property type="match status" value="1"/>
</dbReference>
<dbReference type="GO" id="GO:0006178">
    <property type="term" value="P:guanine salvage"/>
    <property type="evidence" value="ECO:0007669"/>
    <property type="project" value="TreeGrafter"/>
</dbReference>
<dbReference type="GO" id="GO:0032263">
    <property type="term" value="P:GMP salvage"/>
    <property type="evidence" value="ECO:0007669"/>
    <property type="project" value="TreeGrafter"/>
</dbReference>
<evidence type="ECO:0000259" key="3">
    <source>
        <dbReference type="Pfam" id="PF00156"/>
    </source>
</evidence>
<proteinExistence type="predicted"/>
<dbReference type="Proteomes" id="UP000275394">
    <property type="component" value="Unassembled WGS sequence"/>
</dbReference>
<comment type="catalytic activity">
    <reaction evidence="2">
        <text>IMP + diphosphate = hypoxanthine + 5-phospho-alpha-D-ribose 1-diphosphate</text>
        <dbReference type="Rhea" id="RHEA:17973"/>
        <dbReference type="ChEBI" id="CHEBI:17368"/>
        <dbReference type="ChEBI" id="CHEBI:33019"/>
        <dbReference type="ChEBI" id="CHEBI:58017"/>
        <dbReference type="ChEBI" id="CHEBI:58053"/>
        <dbReference type="EC" id="2.4.2.8"/>
    </reaction>
    <physiologicalReaction direction="right-to-left" evidence="2">
        <dbReference type="Rhea" id="RHEA:17975"/>
    </physiologicalReaction>
</comment>
<dbReference type="CDD" id="cd06223">
    <property type="entry name" value="PRTases_typeI"/>
    <property type="match status" value="1"/>
</dbReference>
<reference evidence="4 5" key="1">
    <citation type="submission" date="2018-11" db="EMBL/GenBank/DDBJ databases">
        <title>Genomic Encyclopedia of Type Strains, Phase IV (KMG-IV): sequencing the most valuable type-strain genomes for metagenomic binning, comparative biology and taxonomic classification.</title>
        <authorList>
            <person name="Goeker M."/>
        </authorList>
    </citation>
    <scope>NUCLEOTIDE SEQUENCE [LARGE SCALE GENOMIC DNA]</scope>
    <source>
        <strain evidence="4 5">DSM 100316</strain>
    </source>
</reference>
<dbReference type="NCBIfam" id="NF006605">
    <property type="entry name" value="PRK09162.1"/>
    <property type="match status" value="1"/>
</dbReference>
<gene>
    <name evidence="4" type="ORF">EDC56_3475</name>
</gene>
<dbReference type="GO" id="GO:0046100">
    <property type="term" value="P:hypoxanthine metabolic process"/>
    <property type="evidence" value="ECO:0007669"/>
    <property type="project" value="TreeGrafter"/>
</dbReference>
<sequence>MSLVTEARQIMAEADLVVSEEAVKAAYDKMAAEITAKLADRDPLFICVMNGGLVTTSEVTQRLSFPSQIDYCHATRYRDDTVGDETLEWRAMPQRSLEGRVVVVVDDILDEGVTLAAIIQSCKLQGAAEIYSAVLANKLHDRKIDKAIVGDFVGMDVEDRFIFGCGMDYKGYWRNLPAIYAIKGK</sequence>
<dbReference type="GO" id="GO:0004422">
    <property type="term" value="F:hypoxanthine phosphoribosyltransferase activity"/>
    <property type="evidence" value="ECO:0007669"/>
    <property type="project" value="TreeGrafter"/>
</dbReference>
<dbReference type="RefSeq" id="WP_123713794.1">
    <property type="nucleotide sequence ID" value="NZ_RKHR01000007.1"/>
</dbReference>
<keyword evidence="5" id="KW-1185">Reference proteome</keyword>
<comment type="catalytic activity">
    <reaction evidence="1">
        <text>GMP + diphosphate = guanine + 5-phospho-alpha-D-ribose 1-diphosphate</text>
        <dbReference type="Rhea" id="RHEA:25424"/>
        <dbReference type="ChEBI" id="CHEBI:16235"/>
        <dbReference type="ChEBI" id="CHEBI:33019"/>
        <dbReference type="ChEBI" id="CHEBI:58017"/>
        <dbReference type="ChEBI" id="CHEBI:58115"/>
        <dbReference type="EC" id="2.4.2.8"/>
    </reaction>
    <physiologicalReaction direction="right-to-left" evidence="1">
        <dbReference type="Rhea" id="RHEA:25426"/>
    </physiologicalReaction>
</comment>